<dbReference type="GeneID" id="9808076"/>
<dbReference type="PANTHER" id="PTHR22956:SF17">
    <property type="entry name" value="ANKYRIN REPEAT-CONTAINING PROTEIN F37A4.4-RELATED"/>
    <property type="match status" value="1"/>
</dbReference>
<keyword evidence="2" id="KW-1133">Transmembrane helix</keyword>
<gene>
    <name evidence="5" type="ORF">GCK72_009068</name>
</gene>
<evidence type="ECO:0000259" key="4">
    <source>
        <dbReference type="PROSITE" id="PS50172"/>
    </source>
</evidence>
<dbReference type="RefSeq" id="XP_053586772.1">
    <property type="nucleotide sequence ID" value="XM_053727195.1"/>
</dbReference>
<sequence length="1166" mass="134234">MHMLKFFLLVFVCFGPQLGSAGTANSSLSLIYNDLSIIARITNAIALQAGSIQKDIKARKVITELLKVQTKSFDELMAMDPRKLMNELETVFNISSEISKGIVTTGDEFKKIEHFNLDLGYAMNTVLSTDVPGLMNSLKSESFRDALMICKMGTVKVVVDFFKAMTSASSNDLNKIRALKEHGKEVKECLNSIVANKTELNTTVADIYQFKLISGARDFCNNFYNDFSYFTGFHENILLMKNLATKAKRIWKMPRLYERVSKIGQLLETISDHDNEPKPDLCAGFIGVDDTAKILEDVKSPWFQKEISKGKSTKDLEEALEPFGKFAKKLGEFKKIWVKFDGGIRQEGVFAREMSALLDVVENYSGLDNAEKFLEEAAASYKKTWNDSRNQPFDAKPLYQFDKKLKTVNEILTFARKIEMLCKQLVKEFDFITLAHVLNEIEKLDLSKSEIKDLQEAINGVKHYDTLRDFFENFDSFFEYQTKLNNLHGSLGDDFTTIVADGTAFIKNSSFSQMLNARSYDTLTFDETLQFFRKLMKFDDSNKKEAKNHFETFENLKNEYFKLEEFVKSLGSTSSALIVDFRNASNLAHTYGRGVHVFRDISEAYERRDAIFKSMSYDKSVNDFIDQIQGHEHLSKFWGSYNRDEKMNRLLEELKTLEKSVKPFVSKNFETLRQALNTAVNVTGLRGFEYGFRDIMDQLSIPNRLNKTYRDPAIENSQKLADLDLDFSSHRGDLLAASMSFDNIREEFNTMFGLNPKNEKTVKNEWLVVVIISVCIFLLLVIGVLLIYGLTEKGRNQYKNLYLFYFGKPEDFEKRWRYSLFMDRKDGKNALMDATREIHAINVEKEAKRGAFIDFYNEFGNTALHLSSKRGYAEIVEVLIKNGADRSLVNYQNRTPEQMIPENYQETYPEKVEKYQKIEAIYRKYRNKKFRKRVPEVFPSSSFHIYVEDKADIDLTNSFMAKFKAIVTPTLIPATTHVIVKTDSDGVLEIDGFEYLTWIMNGVIIVKESWMTDCLKNPKLIEKDSKYLVEKVRFKDVEYDTVTQWSKAMAKGEMPYLYGVYVAIVMKEQKNVFYIASIVNAHGGTMCEGFPMKEDYNIGSHPYLHANLGPLFLISDGSTDLTLYKNDPDKMYTILTEDEFVHLLLKREINRDTKLDPIQATKESDD</sequence>
<dbReference type="Pfam" id="PF00533">
    <property type="entry name" value="BRCT"/>
    <property type="match status" value="1"/>
</dbReference>
<keyword evidence="3" id="KW-0732">Signal</keyword>
<feature type="chain" id="PRO_5025531423" description="BRCT domain-containing protein" evidence="3">
    <location>
        <begin position="22"/>
        <end position="1166"/>
    </location>
</feature>
<feature type="repeat" description="ANK" evidence="1">
    <location>
        <begin position="859"/>
        <end position="891"/>
    </location>
</feature>
<dbReference type="PROSITE" id="PS50088">
    <property type="entry name" value="ANK_REPEAT"/>
    <property type="match status" value="1"/>
</dbReference>
<dbReference type="Gene3D" id="1.25.40.20">
    <property type="entry name" value="Ankyrin repeat-containing domain"/>
    <property type="match status" value="1"/>
</dbReference>
<dbReference type="SUPFAM" id="SSF48403">
    <property type="entry name" value="Ankyrin repeat"/>
    <property type="match status" value="1"/>
</dbReference>
<dbReference type="Gene3D" id="3.40.50.10190">
    <property type="entry name" value="BRCT domain"/>
    <property type="match status" value="1"/>
</dbReference>
<reference evidence="5 6" key="1">
    <citation type="submission" date="2019-12" db="EMBL/GenBank/DDBJ databases">
        <title>Chromosome-level assembly of the Caenorhabditis remanei genome.</title>
        <authorList>
            <person name="Teterina A.A."/>
            <person name="Willis J.H."/>
            <person name="Phillips P.C."/>
        </authorList>
    </citation>
    <scope>NUCLEOTIDE SEQUENCE [LARGE SCALE GENOMIC DNA]</scope>
    <source>
        <strain evidence="5 6">PX506</strain>
        <tissue evidence="5">Whole organism</tissue>
    </source>
</reference>
<dbReference type="InterPro" id="IPR053345">
    <property type="entry name" value="Ankyrin_repeat-containing"/>
</dbReference>
<dbReference type="InterPro" id="IPR036770">
    <property type="entry name" value="Ankyrin_rpt-contain_sf"/>
</dbReference>
<dbReference type="KEGG" id="crq:GCK72_009068"/>
<dbReference type="InterPro" id="IPR001357">
    <property type="entry name" value="BRCT_dom"/>
</dbReference>
<keyword evidence="2" id="KW-0472">Membrane</keyword>
<name>A0A6A5GZA1_CAERE</name>
<dbReference type="InterPro" id="IPR036420">
    <property type="entry name" value="BRCT_dom_sf"/>
</dbReference>
<dbReference type="AlphaFoldDB" id="A0A6A5GZA1"/>
<evidence type="ECO:0000313" key="5">
    <source>
        <dbReference type="EMBL" id="KAF1760818.1"/>
    </source>
</evidence>
<evidence type="ECO:0000256" key="2">
    <source>
        <dbReference type="SAM" id="Phobius"/>
    </source>
</evidence>
<comment type="caution">
    <text evidence="5">The sequence shown here is derived from an EMBL/GenBank/DDBJ whole genome shotgun (WGS) entry which is preliminary data.</text>
</comment>
<keyword evidence="1" id="KW-0040">ANK repeat</keyword>
<accession>A0A6A5GZA1</accession>
<dbReference type="PANTHER" id="PTHR22956">
    <property type="entry name" value="ANKYRIN REPEAT-CONTAINING PROTEIN F37A4.4-RELATED-RELATED"/>
    <property type="match status" value="1"/>
</dbReference>
<evidence type="ECO:0000256" key="3">
    <source>
        <dbReference type="SAM" id="SignalP"/>
    </source>
</evidence>
<feature type="transmembrane region" description="Helical" evidence="2">
    <location>
        <begin position="766"/>
        <end position="790"/>
    </location>
</feature>
<proteinExistence type="predicted"/>
<dbReference type="SMART" id="SM00248">
    <property type="entry name" value="ANK"/>
    <property type="match status" value="2"/>
</dbReference>
<dbReference type="PROSITE" id="PS50172">
    <property type="entry name" value="BRCT"/>
    <property type="match status" value="1"/>
</dbReference>
<dbReference type="Pfam" id="PF00023">
    <property type="entry name" value="Ank"/>
    <property type="match status" value="1"/>
</dbReference>
<feature type="domain" description="BRCT" evidence="4">
    <location>
        <begin position="933"/>
        <end position="1028"/>
    </location>
</feature>
<dbReference type="EMBL" id="WUAV01000003">
    <property type="protein sequence ID" value="KAF1760818.1"/>
    <property type="molecule type" value="Genomic_DNA"/>
</dbReference>
<evidence type="ECO:0000313" key="6">
    <source>
        <dbReference type="Proteomes" id="UP000483820"/>
    </source>
</evidence>
<dbReference type="PROSITE" id="PS50297">
    <property type="entry name" value="ANK_REP_REGION"/>
    <property type="match status" value="1"/>
</dbReference>
<dbReference type="Proteomes" id="UP000483820">
    <property type="component" value="Chromosome III"/>
</dbReference>
<dbReference type="SMART" id="SM00292">
    <property type="entry name" value="BRCT"/>
    <property type="match status" value="1"/>
</dbReference>
<dbReference type="InterPro" id="IPR002110">
    <property type="entry name" value="Ankyrin_rpt"/>
</dbReference>
<feature type="signal peptide" evidence="3">
    <location>
        <begin position="1"/>
        <end position="21"/>
    </location>
</feature>
<dbReference type="SUPFAM" id="SSF52113">
    <property type="entry name" value="BRCT domain"/>
    <property type="match status" value="1"/>
</dbReference>
<keyword evidence="2" id="KW-0812">Transmembrane</keyword>
<organism evidence="5 6">
    <name type="scientific">Caenorhabditis remanei</name>
    <name type="common">Caenorhabditis vulgaris</name>
    <dbReference type="NCBI Taxonomy" id="31234"/>
    <lineage>
        <taxon>Eukaryota</taxon>
        <taxon>Metazoa</taxon>
        <taxon>Ecdysozoa</taxon>
        <taxon>Nematoda</taxon>
        <taxon>Chromadorea</taxon>
        <taxon>Rhabditida</taxon>
        <taxon>Rhabditina</taxon>
        <taxon>Rhabditomorpha</taxon>
        <taxon>Rhabditoidea</taxon>
        <taxon>Rhabditidae</taxon>
        <taxon>Peloderinae</taxon>
        <taxon>Caenorhabditis</taxon>
    </lineage>
</organism>
<evidence type="ECO:0000256" key="1">
    <source>
        <dbReference type="PROSITE-ProRule" id="PRU00023"/>
    </source>
</evidence>
<dbReference type="Pfam" id="PF02206">
    <property type="entry name" value="WSN"/>
    <property type="match status" value="1"/>
</dbReference>
<protein>
    <recommendedName>
        <fullName evidence="4">BRCT domain-containing protein</fullName>
    </recommendedName>
</protein>
<dbReference type="InterPro" id="IPR003125">
    <property type="entry name" value="WSN"/>
</dbReference>
<dbReference type="SMART" id="SM00453">
    <property type="entry name" value="WSN"/>
    <property type="match status" value="1"/>
</dbReference>
<dbReference type="CTD" id="9808076"/>